<protein>
    <submittedName>
        <fullName evidence="2">Reverse transcriptase domain, Reverse transcriptase zinc-binding domain protein</fullName>
    </submittedName>
</protein>
<proteinExistence type="predicted"/>
<dbReference type="Proteomes" id="UP000245207">
    <property type="component" value="Unassembled WGS sequence"/>
</dbReference>
<gene>
    <name evidence="2" type="ORF">CTI12_AA445210</name>
</gene>
<keyword evidence="1" id="KW-0812">Transmembrane</keyword>
<evidence type="ECO:0000313" key="3">
    <source>
        <dbReference type="Proteomes" id="UP000245207"/>
    </source>
</evidence>
<keyword evidence="1" id="KW-0472">Membrane</keyword>
<accession>A0A2U1LWM2</accession>
<dbReference type="EMBL" id="PKPP01007426">
    <property type="protein sequence ID" value="PWA53416.1"/>
    <property type="molecule type" value="Genomic_DNA"/>
</dbReference>
<name>A0A2U1LWM2_ARTAN</name>
<keyword evidence="3" id="KW-1185">Reference proteome</keyword>
<dbReference type="OrthoDB" id="1428983at2759"/>
<feature type="transmembrane region" description="Helical" evidence="1">
    <location>
        <begin position="61"/>
        <end position="81"/>
    </location>
</feature>
<keyword evidence="2" id="KW-0548">Nucleotidyltransferase</keyword>
<dbReference type="GO" id="GO:0003964">
    <property type="term" value="F:RNA-directed DNA polymerase activity"/>
    <property type="evidence" value="ECO:0007669"/>
    <property type="project" value="UniProtKB-KW"/>
</dbReference>
<keyword evidence="1" id="KW-1133">Transmembrane helix</keyword>
<comment type="caution">
    <text evidence="2">The sequence shown here is derived from an EMBL/GenBank/DDBJ whole genome shotgun (WGS) entry which is preliminary data.</text>
</comment>
<evidence type="ECO:0000313" key="2">
    <source>
        <dbReference type="EMBL" id="PWA53416.1"/>
    </source>
</evidence>
<dbReference type="AlphaFoldDB" id="A0A2U1LWM2"/>
<keyword evidence="2" id="KW-0808">Transferase</keyword>
<keyword evidence="2" id="KW-0695">RNA-directed DNA polymerase</keyword>
<evidence type="ECO:0000256" key="1">
    <source>
        <dbReference type="SAM" id="Phobius"/>
    </source>
</evidence>
<sequence>MRDRPIKAKRRMNQDDVDLTVVAMDDQVIHTCIRFKIDKKELFAPLSMLIIVIHKGGHFGVIWFFISIMFGIVLGVCLEWLRVGDSNSAYFHKVVKSRKARSRIDSICDGNGVQLVEDQVPNAFVSYFTSFLGQEGPTLPLDDSDLFTSTLDHNVALYMVRDVMAREVKDAIFAN</sequence>
<organism evidence="2 3">
    <name type="scientific">Artemisia annua</name>
    <name type="common">Sweet wormwood</name>
    <dbReference type="NCBI Taxonomy" id="35608"/>
    <lineage>
        <taxon>Eukaryota</taxon>
        <taxon>Viridiplantae</taxon>
        <taxon>Streptophyta</taxon>
        <taxon>Embryophyta</taxon>
        <taxon>Tracheophyta</taxon>
        <taxon>Spermatophyta</taxon>
        <taxon>Magnoliopsida</taxon>
        <taxon>eudicotyledons</taxon>
        <taxon>Gunneridae</taxon>
        <taxon>Pentapetalae</taxon>
        <taxon>asterids</taxon>
        <taxon>campanulids</taxon>
        <taxon>Asterales</taxon>
        <taxon>Asteraceae</taxon>
        <taxon>Asteroideae</taxon>
        <taxon>Anthemideae</taxon>
        <taxon>Artemisiinae</taxon>
        <taxon>Artemisia</taxon>
    </lineage>
</organism>
<reference evidence="2 3" key="1">
    <citation type="journal article" date="2018" name="Mol. Plant">
        <title>The genome of Artemisia annua provides insight into the evolution of Asteraceae family and artemisinin biosynthesis.</title>
        <authorList>
            <person name="Shen Q."/>
            <person name="Zhang L."/>
            <person name="Liao Z."/>
            <person name="Wang S."/>
            <person name="Yan T."/>
            <person name="Shi P."/>
            <person name="Liu M."/>
            <person name="Fu X."/>
            <person name="Pan Q."/>
            <person name="Wang Y."/>
            <person name="Lv Z."/>
            <person name="Lu X."/>
            <person name="Zhang F."/>
            <person name="Jiang W."/>
            <person name="Ma Y."/>
            <person name="Chen M."/>
            <person name="Hao X."/>
            <person name="Li L."/>
            <person name="Tang Y."/>
            <person name="Lv G."/>
            <person name="Zhou Y."/>
            <person name="Sun X."/>
            <person name="Brodelius P.E."/>
            <person name="Rose J.K.C."/>
            <person name="Tang K."/>
        </authorList>
    </citation>
    <scope>NUCLEOTIDE SEQUENCE [LARGE SCALE GENOMIC DNA]</scope>
    <source>
        <strain evidence="3">cv. Huhao1</strain>
        <tissue evidence="2">Leaf</tissue>
    </source>
</reference>